<gene>
    <name evidence="1" type="ORF">LCGC14_3092670</name>
</gene>
<comment type="caution">
    <text evidence="1">The sequence shown here is derived from an EMBL/GenBank/DDBJ whole genome shotgun (WGS) entry which is preliminary data.</text>
</comment>
<proteinExistence type="predicted"/>
<dbReference type="AlphaFoldDB" id="A0A0F8WAJ2"/>
<evidence type="ECO:0000313" key="1">
    <source>
        <dbReference type="EMBL" id="KKK53648.1"/>
    </source>
</evidence>
<reference evidence="1" key="1">
    <citation type="journal article" date="2015" name="Nature">
        <title>Complex archaea that bridge the gap between prokaryotes and eukaryotes.</title>
        <authorList>
            <person name="Spang A."/>
            <person name="Saw J.H."/>
            <person name="Jorgensen S.L."/>
            <person name="Zaremba-Niedzwiedzka K."/>
            <person name="Martijn J."/>
            <person name="Lind A.E."/>
            <person name="van Eijk R."/>
            <person name="Schleper C."/>
            <person name="Guy L."/>
            <person name="Ettema T.J."/>
        </authorList>
    </citation>
    <scope>NUCLEOTIDE SEQUENCE</scope>
</reference>
<organism evidence="1">
    <name type="scientific">marine sediment metagenome</name>
    <dbReference type="NCBI Taxonomy" id="412755"/>
    <lineage>
        <taxon>unclassified sequences</taxon>
        <taxon>metagenomes</taxon>
        <taxon>ecological metagenomes</taxon>
    </lineage>
</organism>
<name>A0A0F8WAJ2_9ZZZZ</name>
<accession>A0A0F8WAJ2</accession>
<sequence length="252" mass="28311">MDKIALCIPRPGITSEMVQNGYVDALEHLGWKVYHGDPKTKLCCRKWIEEHGIQLIMTHSRYGIRQLPIKVINDRNVAVAVDVLPLNSTDSTINGPYEFAHDDEPTLIGKIHEVVAHSHFEPHLWAEYMTKWKDLLHLPLAGNLVRALPPTCSTITDVAMVANFGHRQGVMRQLIEPLFKRLDLLGYSYQVFGDHIWQLASLSYNGPLVGDVSKLAHIYGTAKVCPNVHAEKQVGQQAFINERSFMIPLCGG</sequence>
<feature type="non-terminal residue" evidence="1">
    <location>
        <position position="252"/>
    </location>
</feature>
<dbReference type="EMBL" id="LAZR01066395">
    <property type="protein sequence ID" value="KKK53648.1"/>
    <property type="molecule type" value="Genomic_DNA"/>
</dbReference>
<protein>
    <submittedName>
        <fullName evidence="1">Uncharacterized protein</fullName>
    </submittedName>
</protein>